<protein>
    <submittedName>
        <fullName evidence="1">Uncharacterized protein</fullName>
    </submittedName>
</protein>
<proteinExistence type="predicted"/>
<comment type="caution">
    <text evidence="1">The sequence shown here is derived from an EMBL/GenBank/DDBJ whole genome shotgun (WGS) entry which is preliminary data.</text>
</comment>
<evidence type="ECO:0000313" key="1">
    <source>
        <dbReference type="EMBL" id="GMT05153.1"/>
    </source>
</evidence>
<reference evidence="1" key="1">
    <citation type="submission" date="2023-10" db="EMBL/GenBank/DDBJ databases">
        <title>Genome assembly of Pristionchus species.</title>
        <authorList>
            <person name="Yoshida K."/>
            <person name="Sommer R.J."/>
        </authorList>
    </citation>
    <scope>NUCLEOTIDE SEQUENCE</scope>
    <source>
        <strain evidence="1">RS0144</strain>
    </source>
</reference>
<gene>
    <name evidence="1" type="ORF">PENTCL1PPCAC_27327</name>
</gene>
<organism evidence="1 2">
    <name type="scientific">Pristionchus entomophagus</name>
    <dbReference type="NCBI Taxonomy" id="358040"/>
    <lineage>
        <taxon>Eukaryota</taxon>
        <taxon>Metazoa</taxon>
        <taxon>Ecdysozoa</taxon>
        <taxon>Nematoda</taxon>
        <taxon>Chromadorea</taxon>
        <taxon>Rhabditida</taxon>
        <taxon>Rhabditina</taxon>
        <taxon>Diplogasteromorpha</taxon>
        <taxon>Diplogasteroidea</taxon>
        <taxon>Neodiplogasteridae</taxon>
        <taxon>Pristionchus</taxon>
    </lineage>
</organism>
<dbReference type="EMBL" id="BTSX01000006">
    <property type="protein sequence ID" value="GMT05153.1"/>
    <property type="molecule type" value="Genomic_DNA"/>
</dbReference>
<dbReference type="Proteomes" id="UP001432027">
    <property type="component" value="Unassembled WGS sequence"/>
</dbReference>
<dbReference type="AlphaFoldDB" id="A0AAV5UFS8"/>
<feature type="non-terminal residue" evidence="1">
    <location>
        <position position="1"/>
    </location>
</feature>
<keyword evidence="2" id="KW-1185">Reference proteome</keyword>
<accession>A0AAV5UFS8</accession>
<name>A0AAV5UFS8_9BILA</name>
<feature type="non-terminal residue" evidence="1">
    <location>
        <position position="93"/>
    </location>
</feature>
<sequence length="93" mass="10272">QLRPIEFGLDIVGRCIASTTSSHFHDVRFLEGDVLNKLTGFSSLLAEAVGFSSGIQKEGSCFDRPSDIKTSPYLFLRFRVKTSLGLAFLNTSR</sequence>
<evidence type="ECO:0000313" key="2">
    <source>
        <dbReference type="Proteomes" id="UP001432027"/>
    </source>
</evidence>